<dbReference type="Gene3D" id="1.10.10.2100">
    <property type="match status" value="1"/>
</dbReference>
<feature type="domain" description="Nucleophosmin C-terminal" evidence="1">
    <location>
        <begin position="19"/>
        <end position="55"/>
    </location>
</feature>
<gene>
    <name evidence="2" type="ORF">ILYODFUR_032130</name>
</gene>
<keyword evidence="3" id="KW-1185">Reference proteome</keyword>
<dbReference type="InterPro" id="IPR032569">
    <property type="entry name" value="NPM1_C"/>
</dbReference>
<reference evidence="2 3" key="1">
    <citation type="submission" date="2021-06" db="EMBL/GenBank/DDBJ databases">
        <authorList>
            <person name="Palmer J.M."/>
        </authorList>
    </citation>
    <scope>NUCLEOTIDE SEQUENCE [LARGE SCALE GENOMIC DNA]</scope>
    <source>
        <strain evidence="3">if_2019</strain>
        <tissue evidence="2">Muscle</tissue>
    </source>
</reference>
<feature type="non-terminal residue" evidence="2">
    <location>
        <position position="1"/>
    </location>
</feature>
<dbReference type="EMBL" id="JAHRIQ010051480">
    <property type="protein sequence ID" value="MEQ2238330.1"/>
    <property type="molecule type" value="Genomic_DNA"/>
</dbReference>
<comment type="caution">
    <text evidence="2">The sequence shown here is derived from an EMBL/GenBank/DDBJ whole genome shotgun (WGS) entry which is preliminary data.</text>
</comment>
<organism evidence="2 3">
    <name type="scientific">Ilyodon furcidens</name>
    <name type="common">goldbreast splitfin</name>
    <dbReference type="NCBI Taxonomy" id="33524"/>
    <lineage>
        <taxon>Eukaryota</taxon>
        <taxon>Metazoa</taxon>
        <taxon>Chordata</taxon>
        <taxon>Craniata</taxon>
        <taxon>Vertebrata</taxon>
        <taxon>Euteleostomi</taxon>
        <taxon>Actinopterygii</taxon>
        <taxon>Neopterygii</taxon>
        <taxon>Teleostei</taxon>
        <taxon>Neoteleostei</taxon>
        <taxon>Acanthomorphata</taxon>
        <taxon>Ovalentaria</taxon>
        <taxon>Atherinomorphae</taxon>
        <taxon>Cyprinodontiformes</taxon>
        <taxon>Goodeidae</taxon>
        <taxon>Ilyodon</taxon>
    </lineage>
</organism>
<proteinExistence type="predicted"/>
<dbReference type="Pfam" id="PF16276">
    <property type="entry name" value="NPM1-C"/>
    <property type="match status" value="1"/>
</dbReference>
<sequence length="181" mass="20271">TPGKDKPQAGPSKTFTLAEIKNKLSSAAKEGKPLPKSEQKFENFVRTSYKVTDKKPRLRSVGPGAPSHILWYVVLPPPNPSSFPSSPIQARRSHRWSRISGVFCKHRRLRRSNELSSGRCSRLSCETFKGTVCNVSNSVSAQTKTTVIRDLQMFSNGCSKDEDCYHLFCVFRCKALIKSVH</sequence>
<dbReference type="Proteomes" id="UP001482620">
    <property type="component" value="Unassembled WGS sequence"/>
</dbReference>
<evidence type="ECO:0000313" key="2">
    <source>
        <dbReference type="EMBL" id="MEQ2238330.1"/>
    </source>
</evidence>
<accession>A0ABV0TZG3</accession>
<protein>
    <recommendedName>
        <fullName evidence="1">Nucleophosmin C-terminal domain-containing protein</fullName>
    </recommendedName>
</protein>
<evidence type="ECO:0000313" key="3">
    <source>
        <dbReference type="Proteomes" id="UP001482620"/>
    </source>
</evidence>
<evidence type="ECO:0000259" key="1">
    <source>
        <dbReference type="Pfam" id="PF16276"/>
    </source>
</evidence>
<name>A0ABV0TZG3_9TELE</name>